<keyword evidence="3" id="KW-1185">Reference proteome</keyword>
<dbReference type="Proteomes" id="UP000029443">
    <property type="component" value="Unassembled WGS sequence"/>
</dbReference>
<evidence type="ECO:0000313" key="2">
    <source>
        <dbReference type="EMBL" id="KGD60485.1"/>
    </source>
</evidence>
<dbReference type="Pfam" id="PF08241">
    <property type="entry name" value="Methyltransf_11"/>
    <property type="match status" value="1"/>
</dbReference>
<organism evidence="2 3">
    <name type="scientific">Alcanivorax jadensis T9</name>
    <dbReference type="NCBI Taxonomy" id="1177181"/>
    <lineage>
        <taxon>Bacteria</taxon>
        <taxon>Pseudomonadati</taxon>
        <taxon>Pseudomonadota</taxon>
        <taxon>Gammaproteobacteria</taxon>
        <taxon>Oceanospirillales</taxon>
        <taxon>Alcanivoracaceae</taxon>
        <taxon>Alcanivorax</taxon>
    </lineage>
</organism>
<dbReference type="PANTHER" id="PTHR45036:SF1">
    <property type="entry name" value="METHYLTRANSFERASE LIKE 7A"/>
    <property type="match status" value="1"/>
</dbReference>
<comment type="caution">
    <text evidence="2">The sequence shown here is derived from an EMBL/GenBank/DDBJ whole genome shotgun (WGS) entry which is preliminary data.</text>
</comment>
<name>A0ABR4WAQ7_9GAMM</name>
<dbReference type="InterPro" id="IPR013216">
    <property type="entry name" value="Methyltransf_11"/>
</dbReference>
<reference evidence="2 3" key="1">
    <citation type="submission" date="2012-09" db="EMBL/GenBank/DDBJ databases">
        <title>Genome Sequence of alkane-degrading Bacterium Alcanivorax jadensis T9.</title>
        <authorList>
            <person name="Lai Q."/>
            <person name="Shao Z."/>
        </authorList>
    </citation>
    <scope>NUCLEOTIDE SEQUENCE [LARGE SCALE GENOMIC DNA]</scope>
    <source>
        <strain evidence="2 3">T9</strain>
    </source>
</reference>
<protein>
    <recommendedName>
        <fullName evidence="1">Methyltransferase type 11 domain-containing protein</fullName>
    </recommendedName>
</protein>
<proteinExistence type="predicted"/>
<accession>A0ABR4WAQ7</accession>
<sequence length="205" mass="22897">MSLYEDKLFPVLLDWATRPVYRDRARIVGQAQGRILELGVGTGSNFAFYGDSATEIHGIEPVEAMLDIAREAADQCPHPDRFVLRTGDAQQLPYPDHHFDTVVACLVFCTIPDPRQAAAEAFRVLKPGGTLLALEHVLSDRRWVQRVQKGMNPVWKHLACGCQLTRDTASIFREAGFRLNKASHRRHSKLPAFAGELLDGALLRP</sequence>
<dbReference type="EMBL" id="ARXU01000010">
    <property type="protein sequence ID" value="KGD60485.1"/>
    <property type="molecule type" value="Genomic_DNA"/>
</dbReference>
<dbReference type="InterPro" id="IPR052356">
    <property type="entry name" value="Thiol_S-MT"/>
</dbReference>
<gene>
    <name evidence="2" type="ORF">T9A_02441</name>
</gene>
<evidence type="ECO:0000313" key="3">
    <source>
        <dbReference type="Proteomes" id="UP000029443"/>
    </source>
</evidence>
<dbReference type="CDD" id="cd02440">
    <property type="entry name" value="AdoMet_MTases"/>
    <property type="match status" value="1"/>
</dbReference>
<dbReference type="RefSeq" id="WP_035248857.1">
    <property type="nucleotide sequence ID" value="NZ_ARXU01000010.1"/>
</dbReference>
<dbReference type="InterPro" id="IPR029063">
    <property type="entry name" value="SAM-dependent_MTases_sf"/>
</dbReference>
<feature type="domain" description="Methyltransferase type 11" evidence="1">
    <location>
        <begin position="36"/>
        <end position="132"/>
    </location>
</feature>
<dbReference type="PANTHER" id="PTHR45036">
    <property type="entry name" value="METHYLTRANSFERASE LIKE 7B"/>
    <property type="match status" value="1"/>
</dbReference>
<dbReference type="Gene3D" id="3.40.50.150">
    <property type="entry name" value="Vaccinia Virus protein VP39"/>
    <property type="match status" value="1"/>
</dbReference>
<evidence type="ECO:0000259" key="1">
    <source>
        <dbReference type="Pfam" id="PF08241"/>
    </source>
</evidence>
<dbReference type="SUPFAM" id="SSF53335">
    <property type="entry name" value="S-adenosyl-L-methionine-dependent methyltransferases"/>
    <property type="match status" value="1"/>
</dbReference>